<keyword evidence="11" id="KW-0786">Thiamine pyrophosphate</keyword>
<comment type="cofactor">
    <cofactor evidence="1">
        <name>Mg(2+)</name>
        <dbReference type="ChEBI" id="CHEBI:18420"/>
    </cofactor>
</comment>
<dbReference type="GO" id="GO:0019288">
    <property type="term" value="P:isopentenyl diphosphate biosynthetic process, methylerythritol 4-phosphate pathway"/>
    <property type="evidence" value="ECO:0007669"/>
    <property type="project" value="TreeGrafter"/>
</dbReference>
<evidence type="ECO:0000313" key="14">
    <source>
        <dbReference type="EMBL" id="QQR93179.1"/>
    </source>
</evidence>
<dbReference type="GO" id="GO:0006082">
    <property type="term" value="P:organic acid metabolic process"/>
    <property type="evidence" value="ECO:0007669"/>
    <property type="project" value="UniProtKB-ARBA"/>
</dbReference>
<comment type="pathway">
    <text evidence="3">Metabolic intermediate biosynthesis; 1-deoxy-D-xylulose 5-phosphate biosynthesis; 1-deoxy-D-xylulose 5-phosphate from D-glyceraldehyde 3-phosphate and pyruvate: step 1/1.</text>
</comment>
<accession>A0A7T9DKV6</accession>
<dbReference type="EC" id="2.2.1.7" evidence="6"/>
<evidence type="ECO:0000256" key="6">
    <source>
        <dbReference type="ARBA" id="ARBA00013150"/>
    </source>
</evidence>
<dbReference type="GO" id="GO:0005829">
    <property type="term" value="C:cytosol"/>
    <property type="evidence" value="ECO:0007669"/>
    <property type="project" value="TreeGrafter"/>
</dbReference>
<evidence type="ECO:0000256" key="9">
    <source>
        <dbReference type="ARBA" id="ARBA00022842"/>
    </source>
</evidence>
<dbReference type="HAMAP" id="MF_00315">
    <property type="entry name" value="DXP_synth"/>
    <property type="match status" value="1"/>
</dbReference>
<reference evidence="14" key="1">
    <citation type="submission" date="2020-11" db="EMBL/GenBank/DDBJ databases">
        <title>Connecting structure to function with the recovery of over 1000 high-quality activated sludge metagenome-assembled genomes encoding full-length rRNA genes using long-read sequencing.</title>
        <authorList>
            <person name="Singleton C.M."/>
            <person name="Petriglieri F."/>
            <person name="Kristensen J.M."/>
            <person name="Kirkegaard R.H."/>
            <person name="Michaelsen T.Y."/>
            <person name="Andersen M.H."/>
            <person name="Karst S.M."/>
            <person name="Dueholm M.S."/>
            <person name="Nielsen P.H."/>
            <person name="Albertsen M."/>
        </authorList>
    </citation>
    <scope>NUCLEOTIDE SEQUENCE</scope>
    <source>
        <strain evidence="14">Fred_18-Q3-R57-64_BAT3C.431</strain>
    </source>
</reference>
<evidence type="ECO:0000256" key="12">
    <source>
        <dbReference type="ARBA" id="ARBA00023229"/>
    </source>
</evidence>
<dbReference type="PROSITE" id="PS00801">
    <property type="entry name" value="TRANSKETOLASE_1"/>
    <property type="match status" value="1"/>
</dbReference>
<comment type="subunit">
    <text evidence="5">Homodimer.</text>
</comment>
<dbReference type="InterPro" id="IPR005475">
    <property type="entry name" value="Transketolase-like_Pyr-bd"/>
</dbReference>
<dbReference type="Proteomes" id="UP000596004">
    <property type="component" value="Chromosome"/>
</dbReference>
<dbReference type="GO" id="GO:0009228">
    <property type="term" value="P:thiamine biosynthetic process"/>
    <property type="evidence" value="ECO:0007669"/>
    <property type="project" value="UniProtKB-KW"/>
</dbReference>
<dbReference type="Pfam" id="PF13292">
    <property type="entry name" value="DXP_synthase_N"/>
    <property type="match status" value="2"/>
</dbReference>
<dbReference type="Gene3D" id="3.40.50.920">
    <property type="match status" value="1"/>
</dbReference>
<dbReference type="InterPro" id="IPR029061">
    <property type="entry name" value="THDP-binding"/>
</dbReference>
<dbReference type="InterPro" id="IPR049557">
    <property type="entry name" value="Transketolase_CS"/>
</dbReference>
<keyword evidence="12" id="KW-0414">Isoprene biosynthesis</keyword>
<keyword evidence="8" id="KW-0479">Metal-binding</keyword>
<dbReference type="GO" id="GO:0008661">
    <property type="term" value="F:1-deoxy-D-xylulose-5-phosphate synthase activity"/>
    <property type="evidence" value="ECO:0007669"/>
    <property type="project" value="UniProtKB-EC"/>
</dbReference>
<dbReference type="GO" id="GO:0016114">
    <property type="term" value="P:terpenoid biosynthetic process"/>
    <property type="evidence" value="ECO:0007669"/>
    <property type="project" value="InterPro"/>
</dbReference>
<dbReference type="SUPFAM" id="SSF52922">
    <property type="entry name" value="TK C-terminal domain-like"/>
    <property type="match status" value="1"/>
</dbReference>
<comment type="cofactor">
    <cofactor evidence="2">
        <name>thiamine diphosphate</name>
        <dbReference type="ChEBI" id="CHEBI:58937"/>
    </cofactor>
</comment>
<evidence type="ECO:0000256" key="1">
    <source>
        <dbReference type="ARBA" id="ARBA00001946"/>
    </source>
</evidence>
<organism evidence="14">
    <name type="scientific">Candidatus Iainarchaeum sp</name>
    <dbReference type="NCBI Taxonomy" id="3101447"/>
    <lineage>
        <taxon>Archaea</taxon>
        <taxon>Candidatus Iainarchaeota</taxon>
        <taxon>Candidatus Iainarchaeia</taxon>
        <taxon>Candidatus Iainarchaeales</taxon>
        <taxon>Candidatus Iainarchaeaceae</taxon>
        <taxon>Candidatus Iainarchaeum</taxon>
    </lineage>
</organism>
<evidence type="ECO:0000256" key="11">
    <source>
        <dbReference type="ARBA" id="ARBA00023052"/>
    </source>
</evidence>
<evidence type="ECO:0000256" key="2">
    <source>
        <dbReference type="ARBA" id="ARBA00001964"/>
    </source>
</evidence>
<evidence type="ECO:0000256" key="10">
    <source>
        <dbReference type="ARBA" id="ARBA00022977"/>
    </source>
</evidence>
<evidence type="ECO:0000256" key="4">
    <source>
        <dbReference type="ARBA" id="ARBA00011081"/>
    </source>
</evidence>
<dbReference type="InterPro" id="IPR009014">
    <property type="entry name" value="Transketo_C/PFOR_II"/>
</dbReference>
<evidence type="ECO:0000256" key="8">
    <source>
        <dbReference type="ARBA" id="ARBA00022723"/>
    </source>
</evidence>
<protein>
    <recommendedName>
        <fullName evidence="6">1-deoxy-D-xylulose-5-phosphate synthase</fullName>
        <ecNumber evidence="6">2.2.1.7</ecNumber>
    </recommendedName>
</protein>
<dbReference type="NCBIfam" id="NF003933">
    <property type="entry name" value="PRK05444.2-2"/>
    <property type="match status" value="1"/>
</dbReference>
<name>A0A7T9DKV6_9ARCH</name>
<dbReference type="CDD" id="cd07033">
    <property type="entry name" value="TPP_PYR_DXS_TK_like"/>
    <property type="match status" value="1"/>
</dbReference>
<dbReference type="PANTHER" id="PTHR43322:SF5">
    <property type="entry name" value="1-DEOXY-D-XYLULOSE-5-PHOSPHATE SYNTHASE, CHLOROPLASTIC"/>
    <property type="match status" value="1"/>
</dbReference>
<proteinExistence type="inferred from homology"/>
<dbReference type="EMBL" id="CP064981">
    <property type="protein sequence ID" value="QQR93179.1"/>
    <property type="molecule type" value="Genomic_DNA"/>
</dbReference>
<dbReference type="UniPathway" id="UPA00064">
    <property type="reaction ID" value="UER00091"/>
</dbReference>
<dbReference type="FunFam" id="3.40.50.920:FF:000002">
    <property type="entry name" value="1-deoxy-D-xylulose-5-phosphate synthase"/>
    <property type="match status" value="1"/>
</dbReference>
<keyword evidence="9" id="KW-0460">Magnesium</keyword>
<evidence type="ECO:0000256" key="5">
    <source>
        <dbReference type="ARBA" id="ARBA00011738"/>
    </source>
</evidence>
<feature type="domain" description="Transketolase-like pyrimidine-binding" evidence="13">
    <location>
        <begin position="305"/>
        <end position="469"/>
    </location>
</feature>
<dbReference type="CDD" id="cd02007">
    <property type="entry name" value="TPP_DXS"/>
    <property type="match status" value="1"/>
</dbReference>
<dbReference type="AlphaFoldDB" id="A0A7T9DKV6"/>
<sequence length="614" mass="66746">MSVSKPNANGNGHANKITLKDINSPKDLRACSVEELTSIAEEVRQLLITTCAANGGHIGANLGVVELTMAIHYVFNTPKDKVIFDTSHQAYTHKIITGRREQFPTLCKYPGGLSRFIVRGENEYDLFSAGHASTGLSAAMGFAEAAKHKEADYQTVCVVGDGALTGGMAYEALNNMGYNQTDINIILNDNKMGISHNVGAMFEYLKRLSEVSTDDRARRAIGTIFEKLGFKYYGPVKGHDFNELIHHLEEMKHIKGPKILHVLTDKGLGVDYMENDKATWHEHAAFDIPTGIAKAKLDPTKPVHPSIESIATSALIKLAEKDKTIVGLTAAMAAGTGMVKFGEKFPDRFYDVGIAEEHAITFSAGLAAEGMKPVANIYSPFMQRAFDQIMHDVASMHLPVRMLLPKAAITGDGWTQGGILDLSYLRIIPNVVVAAPMNENELYHMVKMAVDYDKGPIAVRFPKGTGSGMAIDAEFKTIPIGKAEVLKEGKDITLLAIGWPVQDAVKAAAELEKKGISATVINARFAKPLDEETILKHVKQTGKVITIEENTLIGGFGSAVLECLERHGIKNVDVKRLGAADGYIPFDTPANIKKSFGMAMDDIVKQAEKMTGKH</sequence>
<dbReference type="PANTHER" id="PTHR43322">
    <property type="entry name" value="1-D-DEOXYXYLULOSE 5-PHOSPHATE SYNTHASE-RELATED"/>
    <property type="match status" value="1"/>
</dbReference>
<dbReference type="SMART" id="SM00861">
    <property type="entry name" value="Transket_pyr"/>
    <property type="match status" value="1"/>
</dbReference>
<keyword evidence="7 14" id="KW-0808">Transferase</keyword>
<dbReference type="Gene3D" id="3.40.50.970">
    <property type="match status" value="2"/>
</dbReference>
<evidence type="ECO:0000259" key="13">
    <source>
        <dbReference type="SMART" id="SM00861"/>
    </source>
</evidence>
<dbReference type="Pfam" id="PF02779">
    <property type="entry name" value="Transket_pyr"/>
    <property type="match status" value="1"/>
</dbReference>
<dbReference type="InterPro" id="IPR005477">
    <property type="entry name" value="Dxylulose-5-P_synthase"/>
</dbReference>
<dbReference type="SUPFAM" id="SSF52518">
    <property type="entry name" value="Thiamin diphosphate-binding fold (THDP-binding)"/>
    <property type="match status" value="2"/>
</dbReference>
<dbReference type="Pfam" id="PF02780">
    <property type="entry name" value="Transketolase_C"/>
    <property type="match status" value="1"/>
</dbReference>
<comment type="similarity">
    <text evidence="4">Belongs to the transketolase family. DXPS subfamily.</text>
</comment>
<keyword evidence="10" id="KW-0784">Thiamine biosynthesis</keyword>
<evidence type="ECO:0000256" key="7">
    <source>
        <dbReference type="ARBA" id="ARBA00022679"/>
    </source>
</evidence>
<dbReference type="GO" id="GO:0046872">
    <property type="term" value="F:metal ion binding"/>
    <property type="evidence" value="ECO:0007669"/>
    <property type="project" value="UniProtKB-KW"/>
</dbReference>
<evidence type="ECO:0000256" key="3">
    <source>
        <dbReference type="ARBA" id="ARBA00004980"/>
    </source>
</evidence>
<dbReference type="InterPro" id="IPR033248">
    <property type="entry name" value="Transketolase_C"/>
</dbReference>
<gene>
    <name evidence="14" type="ORF">IPJ89_03355</name>
</gene>